<accession>A0A9X0AJ18</accession>
<evidence type="ECO:0000256" key="1">
    <source>
        <dbReference type="SAM" id="Phobius"/>
    </source>
</evidence>
<dbReference type="OrthoDB" id="10309700at2759"/>
<protein>
    <submittedName>
        <fullName evidence="2">Uncharacterized protein</fullName>
    </submittedName>
</protein>
<reference evidence="2" key="1">
    <citation type="submission" date="2022-11" db="EMBL/GenBank/DDBJ databases">
        <title>Genome Resource of Sclerotinia nivalis Strain SnTB1, a Plant Pathogen Isolated from American Ginseng.</title>
        <authorList>
            <person name="Fan S."/>
        </authorList>
    </citation>
    <scope>NUCLEOTIDE SEQUENCE</scope>
    <source>
        <strain evidence="2">SnTB1</strain>
    </source>
</reference>
<proteinExistence type="predicted"/>
<organism evidence="2 3">
    <name type="scientific">Sclerotinia nivalis</name>
    <dbReference type="NCBI Taxonomy" id="352851"/>
    <lineage>
        <taxon>Eukaryota</taxon>
        <taxon>Fungi</taxon>
        <taxon>Dikarya</taxon>
        <taxon>Ascomycota</taxon>
        <taxon>Pezizomycotina</taxon>
        <taxon>Leotiomycetes</taxon>
        <taxon>Helotiales</taxon>
        <taxon>Sclerotiniaceae</taxon>
        <taxon>Sclerotinia</taxon>
    </lineage>
</organism>
<name>A0A9X0AJ18_9HELO</name>
<sequence>MSLKPLFRIMLNMVCLEIFNRFLLHVLSLEAVTQFIPKPMAPLYCQYNENIRTRSEENLDTETITINLAHKLETLKARLAHTAATNIDFTIRAFIIVFLAIFCLYSCVQIFNTCEDHVLKYKNKALSEELKMYKECSNWPALSESTRFKSGKKEEAKRRQEAFKMAKDYGKLFKE</sequence>
<keyword evidence="1" id="KW-0812">Transmembrane</keyword>
<dbReference type="Proteomes" id="UP001152300">
    <property type="component" value="Unassembled WGS sequence"/>
</dbReference>
<keyword evidence="3" id="KW-1185">Reference proteome</keyword>
<feature type="transmembrane region" description="Helical" evidence="1">
    <location>
        <begin position="89"/>
        <end position="111"/>
    </location>
</feature>
<comment type="caution">
    <text evidence="2">The sequence shown here is derived from an EMBL/GenBank/DDBJ whole genome shotgun (WGS) entry which is preliminary data.</text>
</comment>
<evidence type="ECO:0000313" key="2">
    <source>
        <dbReference type="EMBL" id="KAJ8063712.1"/>
    </source>
</evidence>
<keyword evidence="1" id="KW-0472">Membrane</keyword>
<dbReference type="AlphaFoldDB" id="A0A9X0AJ18"/>
<keyword evidence="1" id="KW-1133">Transmembrane helix</keyword>
<evidence type="ECO:0000313" key="3">
    <source>
        <dbReference type="Proteomes" id="UP001152300"/>
    </source>
</evidence>
<dbReference type="EMBL" id="JAPEIS010000008">
    <property type="protein sequence ID" value="KAJ8063712.1"/>
    <property type="molecule type" value="Genomic_DNA"/>
</dbReference>
<gene>
    <name evidence="2" type="ORF">OCU04_007575</name>
</gene>